<organism evidence="1 2">
    <name type="scientific">Rubroshorea leprosula</name>
    <dbReference type="NCBI Taxonomy" id="152421"/>
    <lineage>
        <taxon>Eukaryota</taxon>
        <taxon>Viridiplantae</taxon>
        <taxon>Streptophyta</taxon>
        <taxon>Embryophyta</taxon>
        <taxon>Tracheophyta</taxon>
        <taxon>Spermatophyta</taxon>
        <taxon>Magnoliopsida</taxon>
        <taxon>eudicotyledons</taxon>
        <taxon>Gunneridae</taxon>
        <taxon>Pentapetalae</taxon>
        <taxon>rosids</taxon>
        <taxon>malvids</taxon>
        <taxon>Malvales</taxon>
        <taxon>Dipterocarpaceae</taxon>
        <taxon>Rubroshorea</taxon>
    </lineage>
</organism>
<evidence type="ECO:0000313" key="1">
    <source>
        <dbReference type="EMBL" id="GKV19202.1"/>
    </source>
</evidence>
<dbReference type="Proteomes" id="UP001054252">
    <property type="component" value="Unassembled WGS sequence"/>
</dbReference>
<keyword evidence="2" id="KW-1185">Reference proteome</keyword>
<accession>A0AAV5K5G8</accession>
<reference evidence="1 2" key="1">
    <citation type="journal article" date="2021" name="Commun. Biol.">
        <title>The genome of Shorea leprosula (Dipterocarpaceae) highlights the ecological relevance of drought in aseasonal tropical rainforests.</title>
        <authorList>
            <person name="Ng K.K.S."/>
            <person name="Kobayashi M.J."/>
            <person name="Fawcett J.A."/>
            <person name="Hatakeyama M."/>
            <person name="Paape T."/>
            <person name="Ng C.H."/>
            <person name="Ang C.C."/>
            <person name="Tnah L.H."/>
            <person name="Lee C.T."/>
            <person name="Nishiyama T."/>
            <person name="Sese J."/>
            <person name="O'Brien M.J."/>
            <person name="Copetti D."/>
            <person name="Mohd Noor M.I."/>
            <person name="Ong R.C."/>
            <person name="Putra M."/>
            <person name="Sireger I.Z."/>
            <person name="Indrioko S."/>
            <person name="Kosugi Y."/>
            <person name="Izuno A."/>
            <person name="Isagi Y."/>
            <person name="Lee S.L."/>
            <person name="Shimizu K.K."/>
        </authorList>
    </citation>
    <scope>NUCLEOTIDE SEQUENCE [LARGE SCALE GENOMIC DNA]</scope>
    <source>
        <strain evidence="1">214</strain>
    </source>
</reference>
<gene>
    <name evidence="1" type="ORF">SLEP1_g29492</name>
</gene>
<evidence type="ECO:0000313" key="2">
    <source>
        <dbReference type="Proteomes" id="UP001054252"/>
    </source>
</evidence>
<dbReference type="EMBL" id="BPVZ01000052">
    <property type="protein sequence ID" value="GKV19202.1"/>
    <property type="molecule type" value="Genomic_DNA"/>
</dbReference>
<dbReference type="AlphaFoldDB" id="A0AAV5K5G8"/>
<proteinExistence type="predicted"/>
<name>A0AAV5K5G8_9ROSI</name>
<comment type="caution">
    <text evidence="1">The sequence shown here is derived from an EMBL/GenBank/DDBJ whole genome shotgun (WGS) entry which is preliminary data.</text>
</comment>
<sequence>MLSYFLMEGSFYHDYGGYNFFEQDQTTGIVGQTALPMALLFTATNGDQGPEYEKGTGTAYARQRDSMMVKQFPGKGAMETAWWIGISYQNPTYAYERHYQGQRVSWQVRV</sequence>
<protein>
    <submittedName>
        <fullName evidence="1">Uncharacterized protein</fullName>
    </submittedName>
</protein>